<keyword evidence="1" id="KW-1133">Transmembrane helix</keyword>
<name>A0A8D2D6J5_SCIVU</name>
<sequence>MILSVQVMHATLIKEDNEYWGLYNFFHKAVSTNSVKFSLHFNKKINLPHILFYPSSPSPIFLLQTFLFCFKNKLTKDKKKRTTKHYS</sequence>
<protein>
    <submittedName>
        <fullName evidence="2">Uncharacterized protein</fullName>
    </submittedName>
</protein>
<keyword evidence="1" id="KW-0812">Transmembrane</keyword>
<dbReference type="Ensembl" id="ENSSVLT00005022113.1">
    <property type="protein sequence ID" value="ENSSVLP00005019828.1"/>
    <property type="gene ID" value="ENSSVLG00005015917.1"/>
</dbReference>
<reference evidence="2" key="1">
    <citation type="submission" date="2025-08" db="UniProtKB">
        <authorList>
            <consortium name="Ensembl"/>
        </authorList>
    </citation>
    <scope>IDENTIFICATION</scope>
</reference>
<reference evidence="2" key="2">
    <citation type="submission" date="2025-09" db="UniProtKB">
        <authorList>
            <consortium name="Ensembl"/>
        </authorList>
    </citation>
    <scope>IDENTIFICATION</scope>
</reference>
<feature type="transmembrane region" description="Helical" evidence="1">
    <location>
        <begin position="50"/>
        <end position="70"/>
    </location>
</feature>
<keyword evidence="3" id="KW-1185">Reference proteome</keyword>
<keyword evidence="1" id="KW-0472">Membrane</keyword>
<evidence type="ECO:0000313" key="2">
    <source>
        <dbReference type="Ensembl" id="ENSSVLP00005019828.1"/>
    </source>
</evidence>
<accession>A0A8D2D6J5</accession>
<dbReference type="Proteomes" id="UP000694564">
    <property type="component" value="Chromosome 12"/>
</dbReference>
<proteinExistence type="predicted"/>
<dbReference type="AlphaFoldDB" id="A0A8D2D6J5"/>
<organism evidence="2 3">
    <name type="scientific">Sciurus vulgaris</name>
    <name type="common">Eurasian red squirrel</name>
    <dbReference type="NCBI Taxonomy" id="55149"/>
    <lineage>
        <taxon>Eukaryota</taxon>
        <taxon>Metazoa</taxon>
        <taxon>Chordata</taxon>
        <taxon>Craniata</taxon>
        <taxon>Vertebrata</taxon>
        <taxon>Euteleostomi</taxon>
        <taxon>Mammalia</taxon>
        <taxon>Eutheria</taxon>
        <taxon>Euarchontoglires</taxon>
        <taxon>Glires</taxon>
        <taxon>Rodentia</taxon>
        <taxon>Sciuromorpha</taxon>
        <taxon>Sciuridae</taxon>
        <taxon>Sciurinae</taxon>
        <taxon>Sciurini</taxon>
        <taxon>Sciurus</taxon>
    </lineage>
</organism>
<evidence type="ECO:0000313" key="3">
    <source>
        <dbReference type="Proteomes" id="UP000694564"/>
    </source>
</evidence>
<evidence type="ECO:0000256" key="1">
    <source>
        <dbReference type="SAM" id="Phobius"/>
    </source>
</evidence>